<protein>
    <recommendedName>
        <fullName evidence="1">F-box domain-containing protein</fullName>
    </recommendedName>
</protein>
<dbReference type="EMBL" id="JACAZI010000031">
    <property type="protein sequence ID" value="KAF7332994.1"/>
    <property type="molecule type" value="Genomic_DNA"/>
</dbReference>
<keyword evidence="3" id="KW-1185">Reference proteome</keyword>
<dbReference type="InterPro" id="IPR036047">
    <property type="entry name" value="F-box-like_dom_sf"/>
</dbReference>
<accession>A0A8H7CCX7</accession>
<dbReference type="SUPFAM" id="SSF52047">
    <property type="entry name" value="RNI-like"/>
    <property type="match status" value="1"/>
</dbReference>
<dbReference type="AlphaFoldDB" id="A0A8H7CCX7"/>
<sequence>MECVSPPHHTVDFPVEIWLEILSHTETPELCMTSPVSPALRSLAQSLLFQSLVLRIRDHSNLKDEDRFRSKLSFFTSSRIAPLVRTCRLLGVFPKLPDVYGATLCDALSQFPCLRQLILRGVRLTARMVSEIASASLNIQLSLLLAGCSTDTPASREAGTILAEELAMYDSYDESTAKFMQIFTNVKGMHLPALEILCMHSKGIPTYAPGSERKFISVLSCFPSLRTFELHPRGYGIPLFPEWSSELPQTVLPLLSSFHGPDDLAPVFCAGRRITRLKLHGTVGWNTCNLQNLDTHLLAIGRENTILASLEISIGFPTVHLLETITTSFPMLRSLRLLYTAHNRFEEPRPDIQTILNRINTLVLPPRLEVLFLAFLSMKPENENDVIAHEKQDRHILTTIRSLARRFPTLRHICLCTDLWVDRKVVESTATSLTRMAGKTNCDSDEAISIRRAQKGCKYTVLWGLMLPDVSNGPTYAAVEAVEVEWHDATMTHGYQYVRR</sequence>
<dbReference type="Gene3D" id="3.80.10.10">
    <property type="entry name" value="Ribonuclease Inhibitor"/>
    <property type="match status" value="1"/>
</dbReference>
<comment type="caution">
    <text evidence="2">The sequence shown here is derived from an EMBL/GenBank/DDBJ whole genome shotgun (WGS) entry which is preliminary data.</text>
</comment>
<dbReference type="Pfam" id="PF00646">
    <property type="entry name" value="F-box"/>
    <property type="match status" value="1"/>
</dbReference>
<evidence type="ECO:0000259" key="1">
    <source>
        <dbReference type="Pfam" id="PF00646"/>
    </source>
</evidence>
<proteinExistence type="predicted"/>
<evidence type="ECO:0000313" key="3">
    <source>
        <dbReference type="Proteomes" id="UP000620124"/>
    </source>
</evidence>
<dbReference type="OrthoDB" id="3057433at2759"/>
<dbReference type="SUPFAM" id="SSF81383">
    <property type="entry name" value="F-box domain"/>
    <property type="match status" value="1"/>
</dbReference>
<dbReference type="InterPro" id="IPR001810">
    <property type="entry name" value="F-box_dom"/>
</dbReference>
<gene>
    <name evidence="2" type="ORF">MVEN_02405700</name>
</gene>
<feature type="domain" description="F-box" evidence="1">
    <location>
        <begin position="12"/>
        <end position="49"/>
    </location>
</feature>
<name>A0A8H7CCX7_9AGAR</name>
<organism evidence="2 3">
    <name type="scientific">Mycena venus</name>
    <dbReference type="NCBI Taxonomy" id="2733690"/>
    <lineage>
        <taxon>Eukaryota</taxon>
        <taxon>Fungi</taxon>
        <taxon>Dikarya</taxon>
        <taxon>Basidiomycota</taxon>
        <taxon>Agaricomycotina</taxon>
        <taxon>Agaricomycetes</taxon>
        <taxon>Agaricomycetidae</taxon>
        <taxon>Agaricales</taxon>
        <taxon>Marasmiineae</taxon>
        <taxon>Mycenaceae</taxon>
        <taxon>Mycena</taxon>
    </lineage>
</organism>
<dbReference type="InterPro" id="IPR032675">
    <property type="entry name" value="LRR_dom_sf"/>
</dbReference>
<reference evidence="2" key="1">
    <citation type="submission" date="2020-05" db="EMBL/GenBank/DDBJ databases">
        <title>Mycena genomes resolve the evolution of fungal bioluminescence.</title>
        <authorList>
            <person name="Tsai I.J."/>
        </authorList>
    </citation>
    <scope>NUCLEOTIDE SEQUENCE</scope>
    <source>
        <strain evidence="2">CCC161011</strain>
    </source>
</reference>
<dbReference type="Proteomes" id="UP000620124">
    <property type="component" value="Unassembled WGS sequence"/>
</dbReference>
<evidence type="ECO:0000313" key="2">
    <source>
        <dbReference type="EMBL" id="KAF7332994.1"/>
    </source>
</evidence>